<comment type="caution">
    <text evidence="1">The sequence shown here is derived from an EMBL/GenBank/DDBJ whole genome shotgun (WGS) entry which is preliminary data.</text>
</comment>
<dbReference type="EMBL" id="QVJI01000006">
    <property type="protein sequence ID" value="RFN63570.1"/>
    <property type="molecule type" value="Genomic_DNA"/>
</dbReference>
<name>A0A2S9S5L3_HAEIF</name>
<protein>
    <submittedName>
        <fullName evidence="1">FMN-dependent NADH-azoreductase</fullName>
    </submittedName>
</protein>
<dbReference type="RefSeq" id="WP_061723901.1">
    <property type="nucleotide sequence ID" value="NZ_AP018764.1"/>
</dbReference>
<dbReference type="AlphaFoldDB" id="A0A2S9S5L3"/>
<proteinExistence type="predicted"/>
<accession>A0A2S9S5L3</accession>
<evidence type="ECO:0000313" key="1">
    <source>
        <dbReference type="EMBL" id="RFN63570.1"/>
    </source>
</evidence>
<gene>
    <name evidence="1" type="ORF">CH627_04775</name>
</gene>
<sequence>MSEKKAQVTEQLAQIMEQIEAAKEQWLVDDSKGALLLLQAASREMKSVACRMAPVLG</sequence>
<reference evidence="1" key="1">
    <citation type="submission" date="2018-08" db="EMBL/GenBank/DDBJ databases">
        <title>Antagonistic pleiotropy in the bifunctional surface protein FadL/P1 during adaptation of Haemophilus influenzae to chronic lung infection associated with COPD.</title>
        <authorList>
            <person name="Moleres J."/>
            <person name="Ehrlich R."/>
        </authorList>
    </citation>
    <scope>NUCLEOTIDE SEQUENCE [LARGE SCALE GENOMIC DNA]</scope>
    <source>
        <strain evidence="1">P668-6062</strain>
    </source>
</reference>
<organism evidence="1">
    <name type="scientific">Haemophilus influenzae</name>
    <dbReference type="NCBI Taxonomy" id="727"/>
    <lineage>
        <taxon>Bacteria</taxon>
        <taxon>Pseudomonadati</taxon>
        <taxon>Pseudomonadota</taxon>
        <taxon>Gammaproteobacteria</taxon>
        <taxon>Pasteurellales</taxon>
        <taxon>Pasteurellaceae</taxon>
        <taxon>Haemophilus</taxon>
    </lineage>
</organism>